<reference evidence="1" key="1">
    <citation type="submission" date="2021-06" db="EMBL/GenBank/DDBJ databases">
        <authorList>
            <person name="Kallberg Y."/>
            <person name="Tangrot J."/>
            <person name="Rosling A."/>
        </authorList>
    </citation>
    <scope>NUCLEOTIDE SEQUENCE</scope>
    <source>
        <strain evidence="1">IN212</strain>
    </source>
</reference>
<sequence>NQRLRNATEPKVIQKLDLLVKYYSELNNIIEFLNEYIVYEKYYNQIIRNDNFIEKLQKILNFATSINDNYDDINQQLENITNKLNESE</sequence>
<dbReference type="EMBL" id="CAJVPZ010043405">
    <property type="protein sequence ID" value="CAG8765636.1"/>
    <property type="molecule type" value="Genomic_DNA"/>
</dbReference>
<evidence type="ECO:0000313" key="1">
    <source>
        <dbReference type="EMBL" id="CAG8765636.1"/>
    </source>
</evidence>
<evidence type="ECO:0000313" key="2">
    <source>
        <dbReference type="Proteomes" id="UP000789396"/>
    </source>
</evidence>
<gene>
    <name evidence="1" type="ORF">RFULGI_LOCUS14659</name>
</gene>
<organism evidence="1 2">
    <name type="scientific">Racocetra fulgida</name>
    <dbReference type="NCBI Taxonomy" id="60492"/>
    <lineage>
        <taxon>Eukaryota</taxon>
        <taxon>Fungi</taxon>
        <taxon>Fungi incertae sedis</taxon>
        <taxon>Mucoromycota</taxon>
        <taxon>Glomeromycotina</taxon>
        <taxon>Glomeromycetes</taxon>
        <taxon>Diversisporales</taxon>
        <taxon>Gigasporaceae</taxon>
        <taxon>Racocetra</taxon>
    </lineage>
</organism>
<dbReference type="OrthoDB" id="10507492at2759"/>
<dbReference type="Proteomes" id="UP000789396">
    <property type="component" value="Unassembled WGS sequence"/>
</dbReference>
<keyword evidence="2" id="KW-1185">Reference proteome</keyword>
<name>A0A9N9NVY3_9GLOM</name>
<feature type="non-terminal residue" evidence="1">
    <location>
        <position position="1"/>
    </location>
</feature>
<protein>
    <submittedName>
        <fullName evidence="1">16671_t:CDS:1</fullName>
    </submittedName>
</protein>
<accession>A0A9N9NVY3</accession>
<comment type="caution">
    <text evidence="1">The sequence shown here is derived from an EMBL/GenBank/DDBJ whole genome shotgun (WGS) entry which is preliminary data.</text>
</comment>
<proteinExistence type="predicted"/>
<dbReference type="AlphaFoldDB" id="A0A9N9NVY3"/>